<protein>
    <submittedName>
        <fullName evidence="5">ADP-ribosylation factor</fullName>
    </submittedName>
</protein>
<dbReference type="GO" id="GO:0046872">
    <property type="term" value="F:metal ion binding"/>
    <property type="evidence" value="ECO:0007669"/>
    <property type="project" value="UniProtKB-KW"/>
</dbReference>
<reference evidence="5" key="1">
    <citation type="submission" date="2015-07" db="EMBL/GenBank/DDBJ databases">
        <title>Adaptation to a free-living lifestyle via gene acquisitions in the diplomonad Trepomonas sp. PC1.</title>
        <authorList>
            <person name="Xu F."/>
            <person name="Jerlstrom-Hultqvist J."/>
            <person name="Kolisko M."/>
            <person name="Simpson A.G.B."/>
            <person name="Roger A.J."/>
            <person name="Svard S.G."/>
            <person name="Andersson J.O."/>
        </authorList>
    </citation>
    <scope>NUCLEOTIDE SEQUENCE</scope>
    <source>
        <strain evidence="5">PC1</strain>
    </source>
</reference>
<accession>A0A146K1H7</accession>
<dbReference type="AlphaFoldDB" id="A0A146K1H7"/>
<evidence type="ECO:0000256" key="4">
    <source>
        <dbReference type="PIRSR" id="PIRSR606689-2"/>
    </source>
</evidence>
<dbReference type="Gene3D" id="3.40.50.300">
    <property type="entry name" value="P-loop containing nucleotide triphosphate hydrolases"/>
    <property type="match status" value="1"/>
</dbReference>
<feature type="non-terminal residue" evidence="5">
    <location>
        <position position="1"/>
    </location>
</feature>
<dbReference type="InterPro" id="IPR027417">
    <property type="entry name" value="P-loop_NTPase"/>
</dbReference>
<evidence type="ECO:0000256" key="2">
    <source>
        <dbReference type="ARBA" id="ARBA00023134"/>
    </source>
</evidence>
<dbReference type="InterPro" id="IPR006689">
    <property type="entry name" value="Small_GTPase_ARF/SAR"/>
</dbReference>
<dbReference type="EMBL" id="GDID01005863">
    <property type="protein sequence ID" value="JAP90743.1"/>
    <property type="molecule type" value="Transcribed_RNA"/>
</dbReference>
<evidence type="ECO:0000313" key="5">
    <source>
        <dbReference type="EMBL" id="JAP90743.1"/>
    </source>
</evidence>
<keyword evidence="4" id="KW-0479">Metal-binding</keyword>
<evidence type="ECO:0000256" key="1">
    <source>
        <dbReference type="ARBA" id="ARBA00022741"/>
    </source>
</evidence>
<organism evidence="5">
    <name type="scientific">Trepomonas sp. PC1</name>
    <dbReference type="NCBI Taxonomy" id="1076344"/>
    <lineage>
        <taxon>Eukaryota</taxon>
        <taxon>Metamonada</taxon>
        <taxon>Diplomonadida</taxon>
        <taxon>Hexamitidae</taxon>
        <taxon>Hexamitinae</taxon>
        <taxon>Trepomonas</taxon>
    </lineage>
</organism>
<dbReference type="GO" id="GO:0003924">
    <property type="term" value="F:GTPase activity"/>
    <property type="evidence" value="ECO:0007669"/>
    <property type="project" value="InterPro"/>
</dbReference>
<feature type="binding site" evidence="3">
    <location>
        <begin position="15"/>
        <end position="22"/>
    </location>
    <ligand>
        <name>GTP</name>
        <dbReference type="ChEBI" id="CHEBI:37565"/>
    </ligand>
</feature>
<proteinExistence type="predicted"/>
<keyword evidence="1 3" id="KW-0547">Nucleotide-binding</keyword>
<sequence length="61" mass="7368">IQYQDNKDFKAILLGPKLSGKTQLLYRLKLNEFIETIPTYGFNIESFKYRRVKEQAKQKWK</sequence>
<evidence type="ECO:0000256" key="3">
    <source>
        <dbReference type="PIRSR" id="PIRSR606689-1"/>
    </source>
</evidence>
<name>A0A146K1H7_9EUKA</name>
<dbReference type="Pfam" id="PF00025">
    <property type="entry name" value="Arf"/>
    <property type="match status" value="1"/>
</dbReference>
<gene>
    <name evidence="5" type="ORF">TPC1_17867</name>
</gene>
<feature type="binding site" evidence="4">
    <location>
        <position position="39"/>
    </location>
    <ligand>
        <name>Mg(2+)</name>
        <dbReference type="ChEBI" id="CHEBI:18420"/>
    </ligand>
</feature>
<keyword evidence="4" id="KW-0460">Magnesium</keyword>
<feature type="binding site" evidence="4">
    <location>
        <position position="22"/>
    </location>
    <ligand>
        <name>Mg(2+)</name>
        <dbReference type="ChEBI" id="CHEBI:18420"/>
    </ligand>
</feature>
<dbReference type="SUPFAM" id="SSF52540">
    <property type="entry name" value="P-loop containing nucleoside triphosphate hydrolases"/>
    <property type="match status" value="1"/>
</dbReference>
<keyword evidence="2 3" id="KW-0342">GTP-binding</keyword>
<dbReference type="GO" id="GO:0005525">
    <property type="term" value="F:GTP binding"/>
    <property type="evidence" value="ECO:0007669"/>
    <property type="project" value="UniProtKB-KW"/>
</dbReference>